<keyword evidence="6" id="KW-1185">Reference proteome</keyword>
<dbReference type="SUPFAM" id="SSF48008">
    <property type="entry name" value="GntR ligand-binding domain-like"/>
    <property type="match status" value="1"/>
</dbReference>
<dbReference type="Gene3D" id="1.20.120.530">
    <property type="entry name" value="GntR ligand-binding domain-like"/>
    <property type="match status" value="1"/>
</dbReference>
<dbReference type="STRING" id="89093.SAMN04488558_10754"/>
<dbReference type="Pfam" id="PF00392">
    <property type="entry name" value="GntR"/>
    <property type="match status" value="1"/>
</dbReference>
<dbReference type="SUPFAM" id="SSF46785">
    <property type="entry name" value="Winged helix' DNA-binding domain"/>
    <property type="match status" value="1"/>
</dbReference>
<dbReference type="AlphaFoldDB" id="A0A1H9EJM2"/>
<keyword evidence="1" id="KW-0805">Transcription regulation</keyword>
<keyword evidence="2 5" id="KW-0238">DNA-binding</keyword>
<protein>
    <submittedName>
        <fullName evidence="5">DNA-binding transcriptional regulator, GntR family</fullName>
    </submittedName>
</protein>
<proteinExistence type="predicted"/>
<dbReference type="EMBL" id="FOEN01000007">
    <property type="protein sequence ID" value="SEQ25815.1"/>
    <property type="molecule type" value="Genomic_DNA"/>
</dbReference>
<dbReference type="RefSeq" id="WP_092571999.1">
    <property type="nucleotide sequence ID" value="NZ_CP096206.2"/>
</dbReference>
<dbReference type="InterPro" id="IPR036388">
    <property type="entry name" value="WH-like_DNA-bd_sf"/>
</dbReference>
<evidence type="ECO:0000256" key="1">
    <source>
        <dbReference type="ARBA" id="ARBA00023015"/>
    </source>
</evidence>
<dbReference type="Proteomes" id="UP000198833">
    <property type="component" value="Unassembled WGS sequence"/>
</dbReference>
<gene>
    <name evidence="5" type="ORF">SAMN04488558_10754</name>
</gene>
<dbReference type="GO" id="GO:0003700">
    <property type="term" value="F:DNA-binding transcription factor activity"/>
    <property type="evidence" value="ECO:0007669"/>
    <property type="project" value="InterPro"/>
</dbReference>
<feature type="domain" description="HTH gntR-type" evidence="4">
    <location>
        <begin position="6"/>
        <end position="73"/>
    </location>
</feature>
<accession>A0A1H9EJM2</accession>
<evidence type="ECO:0000256" key="3">
    <source>
        <dbReference type="ARBA" id="ARBA00023163"/>
    </source>
</evidence>
<dbReference type="PANTHER" id="PTHR43537:SF24">
    <property type="entry name" value="GLUCONATE OPERON TRANSCRIPTIONAL REPRESSOR"/>
    <property type="match status" value="1"/>
</dbReference>
<dbReference type="Gene3D" id="1.10.10.10">
    <property type="entry name" value="Winged helix-like DNA-binding domain superfamily/Winged helix DNA-binding domain"/>
    <property type="match status" value="1"/>
</dbReference>
<dbReference type="InterPro" id="IPR036390">
    <property type="entry name" value="WH_DNA-bd_sf"/>
</dbReference>
<reference evidence="5 6" key="1">
    <citation type="submission" date="2016-10" db="EMBL/GenBank/DDBJ databases">
        <authorList>
            <person name="de Groot N.N."/>
        </authorList>
    </citation>
    <scope>NUCLEOTIDE SEQUENCE [LARGE SCALE GENOMIC DNA]</scope>
    <source>
        <strain evidence="5 6">DSM 15695</strain>
    </source>
</reference>
<evidence type="ECO:0000256" key="2">
    <source>
        <dbReference type="ARBA" id="ARBA00023125"/>
    </source>
</evidence>
<evidence type="ECO:0000259" key="4">
    <source>
        <dbReference type="PROSITE" id="PS50949"/>
    </source>
</evidence>
<keyword evidence="3" id="KW-0804">Transcription</keyword>
<name>A0A1H9EJM2_9LACT</name>
<dbReference type="InterPro" id="IPR011711">
    <property type="entry name" value="GntR_C"/>
</dbReference>
<dbReference type="GO" id="GO:0003677">
    <property type="term" value="F:DNA binding"/>
    <property type="evidence" value="ECO:0007669"/>
    <property type="project" value="UniProtKB-KW"/>
</dbReference>
<dbReference type="PANTHER" id="PTHR43537">
    <property type="entry name" value="TRANSCRIPTIONAL REGULATOR, GNTR FAMILY"/>
    <property type="match status" value="1"/>
</dbReference>
<organism evidence="5 6">
    <name type="scientific">Ignavigranum ruoffiae</name>
    <dbReference type="NCBI Taxonomy" id="89093"/>
    <lineage>
        <taxon>Bacteria</taxon>
        <taxon>Bacillati</taxon>
        <taxon>Bacillota</taxon>
        <taxon>Bacilli</taxon>
        <taxon>Lactobacillales</taxon>
        <taxon>Aerococcaceae</taxon>
        <taxon>Ignavigranum</taxon>
    </lineage>
</organism>
<evidence type="ECO:0000313" key="5">
    <source>
        <dbReference type="EMBL" id="SEQ25815.1"/>
    </source>
</evidence>
<dbReference type="InterPro" id="IPR008920">
    <property type="entry name" value="TF_FadR/GntR_C"/>
</dbReference>
<dbReference type="Pfam" id="PF07729">
    <property type="entry name" value="FCD"/>
    <property type="match status" value="1"/>
</dbReference>
<sequence length="216" mass="25282">MEVLVINSKDKVYEYISQQITEGNILPNERITEQSLAEATGLSRTPIREALLHLAALEIIEHTPNKGFKLVNYTLKDLEEVYQLIGVLDGKSAQLAAPFLTEEDYSLMQFHIDTMYSAIANGLYIKYNEIQEAFHDIYINKAQNRRLIKEIHQQKQFLIAKAFSKSDPNNLKDILNKTNDEHQVILNLFKENNLCELRRYLEEVHWRIENARYDLW</sequence>
<dbReference type="PROSITE" id="PS50949">
    <property type="entry name" value="HTH_GNTR"/>
    <property type="match status" value="1"/>
</dbReference>
<dbReference type="SMART" id="SM00345">
    <property type="entry name" value="HTH_GNTR"/>
    <property type="match status" value="1"/>
</dbReference>
<evidence type="ECO:0000313" key="6">
    <source>
        <dbReference type="Proteomes" id="UP000198833"/>
    </source>
</evidence>
<dbReference type="InterPro" id="IPR000524">
    <property type="entry name" value="Tscrpt_reg_HTH_GntR"/>
</dbReference>
<dbReference type="CDD" id="cd07377">
    <property type="entry name" value="WHTH_GntR"/>
    <property type="match status" value="1"/>
</dbReference>